<keyword evidence="4 13" id="KW-0479">Metal-binding</keyword>
<name>A0A9D1NIL1_9FIRM</name>
<comment type="caution">
    <text evidence="16">The sequence shown here is derived from an EMBL/GenBank/DDBJ whole genome shotgun (WGS) entry which is preliminary data.</text>
</comment>
<dbReference type="InterPro" id="IPR005905">
    <property type="entry name" value="D_ala_D_ala"/>
</dbReference>
<dbReference type="PANTHER" id="PTHR23132:SF25">
    <property type="entry name" value="D-ALANINE--D-ALANINE LIGASE A"/>
    <property type="match status" value="1"/>
</dbReference>
<feature type="binding site" evidence="13">
    <location>
        <position position="208"/>
    </location>
    <ligand>
        <name>Mg(2+)</name>
        <dbReference type="ChEBI" id="CHEBI:18420"/>
        <label>2</label>
    </ligand>
</feature>
<dbReference type="GO" id="GO:0005829">
    <property type="term" value="C:cytosol"/>
    <property type="evidence" value="ECO:0007669"/>
    <property type="project" value="TreeGrafter"/>
</dbReference>
<feature type="non-terminal residue" evidence="16">
    <location>
        <position position="1"/>
    </location>
</feature>
<dbReference type="FunFam" id="3.30.470.20:FF:000008">
    <property type="entry name" value="D-alanine--D-alanine ligase"/>
    <property type="match status" value="1"/>
</dbReference>
<feature type="binding site" evidence="13">
    <location>
        <position position="206"/>
    </location>
    <ligand>
        <name>Mg(2+)</name>
        <dbReference type="ChEBI" id="CHEBI:18420"/>
        <label>1</label>
    </ligand>
</feature>
<organism evidence="16 17">
    <name type="scientific">Candidatus Aphodoplasma excrementigallinarum</name>
    <dbReference type="NCBI Taxonomy" id="2840673"/>
    <lineage>
        <taxon>Bacteria</taxon>
        <taxon>Bacillati</taxon>
        <taxon>Bacillota</taxon>
        <taxon>Clostridia</taxon>
        <taxon>Eubacteriales</taxon>
        <taxon>Candidatus Aphodoplasma</taxon>
    </lineage>
</organism>
<dbReference type="GO" id="GO:0008716">
    <property type="term" value="F:D-alanine-D-alanine ligase activity"/>
    <property type="evidence" value="ECO:0007669"/>
    <property type="project" value="InterPro"/>
</dbReference>
<evidence type="ECO:0000313" key="16">
    <source>
        <dbReference type="EMBL" id="HIV03123.1"/>
    </source>
</evidence>
<dbReference type="NCBIfam" id="NF002528">
    <property type="entry name" value="PRK01966.1-4"/>
    <property type="match status" value="1"/>
</dbReference>
<evidence type="ECO:0000256" key="8">
    <source>
        <dbReference type="ARBA" id="ARBA00022960"/>
    </source>
</evidence>
<feature type="binding site" evidence="13">
    <location>
        <position position="192"/>
    </location>
    <ligand>
        <name>Mg(2+)</name>
        <dbReference type="ChEBI" id="CHEBI:18420"/>
        <label>1</label>
    </ligand>
</feature>
<reference evidence="16" key="1">
    <citation type="submission" date="2020-10" db="EMBL/GenBank/DDBJ databases">
        <authorList>
            <person name="Gilroy R."/>
        </authorList>
    </citation>
    <scope>NUCLEOTIDE SEQUENCE</scope>
    <source>
        <strain evidence="16">4920</strain>
    </source>
</reference>
<dbReference type="PROSITE" id="PS00844">
    <property type="entry name" value="DALA_DALA_LIGASE_2"/>
    <property type="match status" value="1"/>
</dbReference>
<keyword evidence="10 13" id="KW-0464">Manganese</keyword>
<dbReference type="InterPro" id="IPR011095">
    <property type="entry name" value="Dala_Dala_lig_C"/>
</dbReference>
<evidence type="ECO:0000256" key="12">
    <source>
        <dbReference type="PIRSR" id="PIRSR039102-2"/>
    </source>
</evidence>
<dbReference type="Gene3D" id="3.30.1490.20">
    <property type="entry name" value="ATP-grasp fold, A domain"/>
    <property type="match status" value="1"/>
</dbReference>
<feature type="domain" description="ATP-grasp" evidence="15">
    <location>
        <begin position="30"/>
        <end position="239"/>
    </location>
</feature>
<comment type="similarity">
    <text evidence="2">Belongs to the D-alanine--D-alanine ligase family.</text>
</comment>
<evidence type="ECO:0000256" key="1">
    <source>
        <dbReference type="ARBA" id="ARBA00001936"/>
    </source>
</evidence>
<dbReference type="PROSITE" id="PS50975">
    <property type="entry name" value="ATP_GRASP"/>
    <property type="match status" value="1"/>
</dbReference>
<dbReference type="InterPro" id="IPR000291">
    <property type="entry name" value="D-Ala_lig_Van_CS"/>
</dbReference>
<dbReference type="SUPFAM" id="SSF56059">
    <property type="entry name" value="Glutathione synthetase ATP-binding domain-like"/>
    <property type="match status" value="1"/>
</dbReference>
<accession>A0A9D1NIL1</accession>
<dbReference type="Proteomes" id="UP000886743">
    <property type="component" value="Unassembled WGS sequence"/>
</dbReference>
<evidence type="ECO:0000256" key="5">
    <source>
        <dbReference type="ARBA" id="ARBA00022741"/>
    </source>
</evidence>
<dbReference type="GO" id="GO:0009252">
    <property type="term" value="P:peptidoglycan biosynthetic process"/>
    <property type="evidence" value="ECO:0007669"/>
    <property type="project" value="UniProtKB-KW"/>
</dbReference>
<dbReference type="PIRSF" id="PIRSF039102">
    <property type="entry name" value="Ddl/VanB"/>
    <property type="match status" value="1"/>
</dbReference>
<dbReference type="GO" id="GO:0071555">
    <property type="term" value="P:cell wall organization"/>
    <property type="evidence" value="ECO:0007669"/>
    <property type="project" value="UniProtKB-KW"/>
</dbReference>
<dbReference type="Gene3D" id="3.30.470.20">
    <property type="entry name" value="ATP-grasp fold, B domain"/>
    <property type="match status" value="1"/>
</dbReference>
<feature type="binding site" evidence="12">
    <location>
        <begin position="205"/>
        <end position="206"/>
    </location>
    <ligand>
        <name>ATP</name>
        <dbReference type="ChEBI" id="CHEBI:30616"/>
    </ligand>
</feature>
<dbReference type="PANTHER" id="PTHR23132">
    <property type="entry name" value="D-ALANINE--D-ALANINE LIGASE"/>
    <property type="match status" value="1"/>
</dbReference>
<keyword evidence="8" id="KW-0133">Cell shape</keyword>
<keyword evidence="3 16" id="KW-0436">Ligase</keyword>
<proteinExistence type="inferred from homology"/>
<evidence type="ECO:0000256" key="10">
    <source>
        <dbReference type="ARBA" id="ARBA00023211"/>
    </source>
</evidence>
<feature type="binding site" evidence="12">
    <location>
        <position position="26"/>
    </location>
    <ligand>
        <name>ATP</name>
        <dbReference type="ChEBI" id="CHEBI:30616"/>
    </ligand>
</feature>
<dbReference type="AlphaFoldDB" id="A0A9D1NIL1"/>
<evidence type="ECO:0000256" key="3">
    <source>
        <dbReference type="ARBA" id="ARBA00022598"/>
    </source>
</evidence>
<reference evidence="16" key="2">
    <citation type="journal article" date="2021" name="PeerJ">
        <title>Extensive microbial diversity within the chicken gut microbiome revealed by metagenomics and culture.</title>
        <authorList>
            <person name="Gilroy R."/>
            <person name="Ravi A."/>
            <person name="Getino M."/>
            <person name="Pursley I."/>
            <person name="Horton D.L."/>
            <person name="Alikhan N.F."/>
            <person name="Baker D."/>
            <person name="Gharbi K."/>
            <person name="Hall N."/>
            <person name="Watson M."/>
            <person name="Adriaenssens E.M."/>
            <person name="Foster-Nyarko E."/>
            <person name="Jarju S."/>
            <person name="Secka A."/>
            <person name="Antonio M."/>
            <person name="Oren A."/>
            <person name="Chaudhuri R.R."/>
            <person name="La Ragione R."/>
            <person name="Hildebrand F."/>
            <person name="Pallen M.J."/>
        </authorList>
    </citation>
    <scope>NUCLEOTIDE SEQUENCE</scope>
    <source>
        <strain evidence="16">4920</strain>
    </source>
</reference>
<evidence type="ECO:0000256" key="4">
    <source>
        <dbReference type="ARBA" id="ARBA00022723"/>
    </source>
</evidence>
<dbReference type="GO" id="GO:0046872">
    <property type="term" value="F:metal ion binding"/>
    <property type="evidence" value="ECO:0007669"/>
    <property type="project" value="UniProtKB-KW"/>
</dbReference>
<dbReference type="EMBL" id="DVOF01000176">
    <property type="protein sequence ID" value="HIV03123.1"/>
    <property type="molecule type" value="Genomic_DNA"/>
</dbReference>
<comment type="cofactor">
    <cofactor evidence="1">
        <name>Mn(2+)</name>
        <dbReference type="ChEBI" id="CHEBI:29035"/>
    </cofactor>
</comment>
<protein>
    <submittedName>
        <fullName evidence="16">D-alanine--D-alanine ligase</fullName>
    </submittedName>
</protein>
<dbReference type="InterPro" id="IPR013815">
    <property type="entry name" value="ATP_grasp_subdomain_1"/>
</dbReference>
<evidence type="ECO:0000256" key="2">
    <source>
        <dbReference type="ARBA" id="ARBA00010871"/>
    </source>
</evidence>
<feature type="binding site" evidence="12">
    <location>
        <begin position="108"/>
        <end position="115"/>
    </location>
    <ligand>
        <name>ATP</name>
        <dbReference type="ChEBI" id="CHEBI:30616"/>
    </ligand>
</feature>
<feature type="binding site" evidence="12">
    <location>
        <begin position="70"/>
        <end position="72"/>
    </location>
    <ligand>
        <name>ATP</name>
        <dbReference type="ChEBI" id="CHEBI:30616"/>
    </ligand>
</feature>
<feature type="binding site" evidence="12">
    <location>
        <begin position="78"/>
        <end position="79"/>
    </location>
    <ligand>
        <name>ATP</name>
        <dbReference type="ChEBI" id="CHEBI:30616"/>
    </ligand>
</feature>
<evidence type="ECO:0000256" key="14">
    <source>
        <dbReference type="PROSITE-ProRule" id="PRU00409"/>
    </source>
</evidence>
<evidence type="ECO:0000256" key="11">
    <source>
        <dbReference type="ARBA" id="ARBA00023316"/>
    </source>
</evidence>
<evidence type="ECO:0000256" key="9">
    <source>
        <dbReference type="ARBA" id="ARBA00022984"/>
    </source>
</evidence>
<dbReference type="InterPro" id="IPR011761">
    <property type="entry name" value="ATP-grasp"/>
</dbReference>
<evidence type="ECO:0000313" key="17">
    <source>
        <dbReference type="Proteomes" id="UP000886743"/>
    </source>
</evidence>
<evidence type="ECO:0000256" key="13">
    <source>
        <dbReference type="PIRSR" id="PIRSR039102-3"/>
    </source>
</evidence>
<keyword evidence="7 13" id="KW-0460">Magnesium</keyword>
<dbReference type="Pfam" id="PF07478">
    <property type="entry name" value="Dala_Dala_lig_C"/>
    <property type="match status" value="1"/>
</dbReference>
<dbReference type="GO" id="GO:0008360">
    <property type="term" value="P:regulation of cell shape"/>
    <property type="evidence" value="ECO:0007669"/>
    <property type="project" value="UniProtKB-KW"/>
</dbReference>
<evidence type="ECO:0000259" key="15">
    <source>
        <dbReference type="PROSITE" id="PS50975"/>
    </source>
</evidence>
<comment type="cofactor">
    <cofactor evidence="13">
        <name>Mg(2+)</name>
        <dbReference type="ChEBI" id="CHEBI:18420"/>
    </cofactor>
    <cofactor evidence="13">
        <name>Mn(2+)</name>
        <dbReference type="ChEBI" id="CHEBI:29035"/>
    </cofactor>
    <text evidence="13">Binds 2 magnesium or manganese ions per subunit.</text>
</comment>
<feature type="binding site" evidence="13">
    <location>
        <position position="206"/>
    </location>
    <ligand>
        <name>Mg(2+)</name>
        <dbReference type="ChEBI" id="CHEBI:18420"/>
        <label>2</label>
    </ligand>
</feature>
<evidence type="ECO:0000256" key="7">
    <source>
        <dbReference type="ARBA" id="ARBA00022842"/>
    </source>
</evidence>
<keyword evidence="11" id="KW-0961">Cell wall biogenesis/degradation</keyword>
<sequence>VQGLFELSGLPYVGCGVLASSVGMNKIYMKYVFEKAGLTQAKWLPFYTKDFAHIDEMAEQIEKELGYPCFIKPANAGSSVGITRAGNRQEVLDGLRLAAENDRQIVVEEAVAGREVECSVLGNASENGSVRASAVGEIVSAAGFYDYEEKYKTDTAELVIPAKLDAAVSDRIRECARTAFCAIDGAGLSRVDFFVRQRDGAVVINEINTLPGFTSISMYAALWNVSGLPYGALLDELIALAYTRQK</sequence>
<keyword evidence="6 14" id="KW-0067">ATP-binding</keyword>
<keyword evidence="9" id="KW-0573">Peptidoglycan synthesis</keyword>
<gene>
    <name evidence="16" type="ORF">IAC74_06070</name>
</gene>
<dbReference type="GO" id="GO:0005524">
    <property type="term" value="F:ATP binding"/>
    <property type="evidence" value="ECO:0007669"/>
    <property type="project" value="UniProtKB-UniRule"/>
</dbReference>
<keyword evidence="5 12" id="KW-0547">Nucleotide-binding</keyword>
<evidence type="ECO:0000256" key="6">
    <source>
        <dbReference type="ARBA" id="ARBA00022840"/>
    </source>
</evidence>